<dbReference type="EMBL" id="LAZR01032980">
    <property type="protein sequence ID" value="KKL49370.1"/>
    <property type="molecule type" value="Genomic_DNA"/>
</dbReference>
<evidence type="ECO:0000313" key="1">
    <source>
        <dbReference type="EMBL" id="KKL49370.1"/>
    </source>
</evidence>
<reference evidence="1" key="1">
    <citation type="journal article" date="2015" name="Nature">
        <title>Complex archaea that bridge the gap between prokaryotes and eukaryotes.</title>
        <authorList>
            <person name="Spang A."/>
            <person name="Saw J.H."/>
            <person name="Jorgensen S.L."/>
            <person name="Zaremba-Niedzwiedzka K."/>
            <person name="Martijn J."/>
            <person name="Lind A.E."/>
            <person name="van Eijk R."/>
            <person name="Schleper C."/>
            <person name="Guy L."/>
            <person name="Ettema T.J."/>
        </authorList>
    </citation>
    <scope>NUCLEOTIDE SEQUENCE</scope>
</reference>
<dbReference type="AlphaFoldDB" id="A0A0F9EWL6"/>
<name>A0A0F9EWL6_9ZZZZ</name>
<feature type="non-terminal residue" evidence="1">
    <location>
        <position position="1"/>
    </location>
</feature>
<protein>
    <submittedName>
        <fullName evidence="1">Uncharacterized protein</fullName>
    </submittedName>
</protein>
<organism evidence="1">
    <name type="scientific">marine sediment metagenome</name>
    <dbReference type="NCBI Taxonomy" id="412755"/>
    <lineage>
        <taxon>unclassified sequences</taxon>
        <taxon>metagenomes</taxon>
        <taxon>ecological metagenomes</taxon>
    </lineage>
</organism>
<sequence length="120" mass="13590">RIAVEKALFAEGVQVGQWQTMPVPQQDLFQTKLGYAGSGYPWGYTERGKNMVYRVGDYPNAVDLCKRYTVVAGIHPPNGTVLMDMYIEAFEKVFSNLDIVEKHRNDDIIAHYSGSLFRAK</sequence>
<dbReference type="InterPro" id="IPR015422">
    <property type="entry name" value="PyrdxlP-dep_Trfase_small"/>
</dbReference>
<proteinExistence type="predicted"/>
<gene>
    <name evidence="1" type="ORF">LCGC14_2316220</name>
</gene>
<accession>A0A0F9EWL6</accession>
<dbReference type="Gene3D" id="3.90.1150.10">
    <property type="entry name" value="Aspartate Aminotransferase, domain 1"/>
    <property type="match status" value="1"/>
</dbReference>
<comment type="caution">
    <text evidence="1">The sequence shown here is derived from an EMBL/GenBank/DDBJ whole genome shotgun (WGS) entry which is preliminary data.</text>
</comment>